<keyword evidence="7" id="KW-0902">Two-component regulatory system</keyword>
<dbReference type="FunFam" id="3.30.565.10:FF:000016">
    <property type="entry name" value="Chemotaxis protein CheA, putative"/>
    <property type="match status" value="1"/>
</dbReference>
<protein>
    <recommendedName>
        <fullName evidence="3">Chemotaxis protein CheA</fullName>
        <ecNumber evidence="2">2.7.13.3</ecNumber>
    </recommendedName>
</protein>
<evidence type="ECO:0000256" key="9">
    <source>
        <dbReference type="PROSITE-ProRule" id="PRU00110"/>
    </source>
</evidence>
<dbReference type="InterPro" id="IPR036641">
    <property type="entry name" value="HPT_dom_sf"/>
</dbReference>
<dbReference type="Pfam" id="PF01584">
    <property type="entry name" value="CheW"/>
    <property type="match status" value="1"/>
</dbReference>
<dbReference type="PROSITE" id="PS50110">
    <property type="entry name" value="RESPONSE_REGULATORY"/>
    <property type="match status" value="1"/>
</dbReference>
<dbReference type="InterPro" id="IPR005467">
    <property type="entry name" value="His_kinase_dom"/>
</dbReference>
<dbReference type="InterPro" id="IPR011006">
    <property type="entry name" value="CheY-like_superfamily"/>
</dbReference>
<evidence type="ECO:0000256" key="3">
    <source>
        <dbReference type="ARBA" id="ARBA00021495"/>
    </source>
</evidence>
<comment type="catalytic activity">
    <reaction evidence="1">
        <text>ATP + protein L-histidine = ADP + protein N-phospho-L-histidine.</text>
        <dbReference type="EC" id="2.7.13.3"/>
    </reaction>
</comment>
<dbReference type="InterPro" id="IPR001789">
    <property type="entry name" value="Sig_transdc_resp-reg_receiver"/>
</dbReference>
<dbReference type="CDD" id="cd00088">
    <property type="entry name" value="HPT"/>
    <property type="match status" value="1"/>
</dbReference>
<dbReference type="Gene3D" id="3.30.565.10">
    <property type="entry name" value="Histidine kinase-like ATPase, C-terminal domain"/>
    <property type="match status" value="1"/>
</dbReference>
<dbReference type="PANTHER" id="PTHR43395:SF8">
    <property type="entry name" value="HISTIDINE KINASE"/>
    <property type="match status" value="1"/>
</dbReference>
<evidence type="ECO:0000256" key="5">
    <source>
        <dbReference type="ARBA" id="ARBA00022679"/>
    </source>
</evidence>
<comment type="caution">
    <text evidence="16">The sequence shown here is derived from an EMBL/GenBank/DDBJ whole genome shotgun (WGS) entry which is preliminary data.</text>
</comment>
<evidence type="ECO:0000256" key="11">
    <source>
        <dbReference type="SAM" id="MobiDB-lite"/>
    </source>
</evidence>
<keyword evidence="6" id="KW-0418">Kinase</keyword>
<evidence type="ECO:0000256" key="10">
    <source>
        <dbReference type="PROSITE-ProRule" id="PRU00169"/>
    </source>
</evidence>
<feature type="domain" description="Response regulatory" evidence="13">
    <location>
        <begin position="766"/>
        <end position="882"/>
    </location>
</feature>
<dbReference type="Gene3D" id="1.20.120.160">
    <property type="entry name" value="HPT domain"/>
    <property type="match status" value="1"/>
</dbReference>
<dbReference type="GO" id="GO:0006935">
    <property type="term" value="P:chemotaxis"/>
    <property type="evidence" value="ECO:0007669"/>
    <property type="project" value="InterPro"/>
</dbReference>
<evidence type="ECO:0000259" key="12">
    <source>
        <dbReference type="PROSITE" id="PS50109"/>
    </source>
</evidence>
<dbReference type="PRINTS" id="PR00344">
    <property type="entry name" value="BCTRLSENSOR"/>
</dbReference>
<evidence type="ECO:0000256" key="4">
    <source>
        <dbReference type="ARBA" id="ARBA00022553"/>
    </source>
</evidence>
<evidence type="ECO:0000256" key="6">
    <source>
        <dbReference type="ARBA" id="ARBA00022777"/>
    </source>
</evidence>
<dbReference type="SUPFAM" id="SSF55874">
    <property type="entry name" value="ATPase domain of HSP90 chaperone/DNA topoisomerase II/histidine kinase"/>
    <property type="match status" value="1"/>
</dbReference>
<dbReference type="InterPro" id="IPR004358">
    <property type="entry name" value="Sig_transdc_His_kin-like_C"/>
</dbReference>
<dbReference type="InterPro" id="IPR051315">
    <property type="entry name" value="Bact_Chemotaxis_CheA"/>
</dbReference>
<dbReference type="PROSITE" id="PS50109">
    <property type="entry name" value="HIS_KIN"/>
    <property type="match status" value="1"/>
</dbReference>
<gene>
    <name evidence="16" type="primary">cheA3</name>
    <name evidence="16" type="ORF">Rifp1Sym_du00010</name>
</gene>
<dbReference type="CDD" id="cd17546">
    <property type="entry name" value="REC_hyHK_CKI1_RcsC-like"/>
    <property type="match status" value="1"/>
</dbReference>
<dbReference type="SMART" id="SM00387">
    <property type="entry name" value="HATPase_c"/>
    <property type="match status" value="1"/>
</dbReference>
<reference evidence="16" key="1">
    <citation type="journal article" date="2011" name="ISME J.">
        <title>The endosymbionts of the deep-sea tubeworms Riftia pachyptila and Tevnia jerichonana share an identical physiology as revealed by proteogenomic analyses.</title>
        <authorList>
            <person name="Gardebrecht A."/>
            <person name="Markert S."/>
            <person name="Felbeck H."/>
            <person name="Thuermer A."/>
            <person name="Albrecht D."/>
            <person name="Wollherr A."/>
            <person name="Kabisch J."/>
            <person name="Lehmann R."/>
            <person name="Daniel R."/>
            <person name="Liesegang H."/>
            <person name="Hecker M."/>
            <person name="Sievert S.M."/>
            <person name="Schweder T."/>
        </authorList>
    </citation>
    <scope>NUCLEOTIDE SEQUENCE [LARGE SCALE GENOMIC DNA]</scope>
</reference>
<dbReference type="SMART" id="SM01231">
    <property type="entry name" value="H-kinase_dim"/>
    <property type="match status" value="1"/>
</dbReference>
<dbReference type="Proteomes" id="UP000004491">
    <property type="component" value="Unassembled WGS sequence"/>
</dbReference>
<dbReference type="EC" id="2.7.13.3" evidence="2"/>
<organism evidence="16 17">
    <name type="scientific">endosymbiont of Riftia pachyptila</name>
    <name type="common">vent Ph05</name>
    <dbReference type="NCBI Taxonomy" id="1048808"/>
    <lineage>
        <taxon>Bacteria</taxon>
        <taxon>Pseudomonadati</taxon>
        <taxon>Pseudomonadota</taxon>
        <taxon>Gammaproteobacteria</taxon>
        <taxon>sulfur-oxidizing symbionts</taxon>
    </lineage>
</organism>
<dbReference type="Pfam" id="PF01627">
    <property type="entry name" value="Hpt"/>
    <property type="match status" value="1"/>
</dbReference>
<dbReference type="SMART" id="SM00073">
    <property type="entry name" value="HPT"/>
    <property type="match status" value="1"/>
</dbReference>
<evidence type="ECO:0000256" key="2">
    <source>
        <dbReference type="ARBA" id="ARBA00012438"/>
    </source>
</evidence>
<dbReference type="PROSITE" id="PS50894">
    <property type="entry name" value="HPT"/>
    <property type="match status" value="1"/>
</dbReference>
<evidence type="ECO:0000256" key="7">
    <source>
        <dbReference type="ARBA" id="ARBA00023012"/>
    </source>
</evidence>
<accession>G2DGQ1</accession>
<evidence type="ECO:0000256" key="1">
    <source>
        <dbReference type="ARBA" id="ARBA00000085"/>
    </source>
</evidence>
<dbReference type="PANTHER" id="PTHR43395">
    <property type="entry name" value="SENSOR HISTIDINE KINASE CHEA"/>
    <property type="match status" value="1"/>
</dbReference>
<dbReference type="Pfam" id="PF00072">
    <property type="entry name" value="Response_reg"/>
    <property type="match status" value="1"/>
</dbReference>
<dbReference type="InterPro" id="IPR004105">
    <property type="entry name" value="CheA-like_dim"/>
</dbReference>
<keyword evidence="4 10" id="KW-0597">Phosphoprotein</keyword>
<dbReference type="GO" id="GO:0000155">
    <property type="term" value="F:phosphorelay sensor kinase activity"/>
    <property type="evidence" value="ECO:0007669"/>
    <property type="project" value="InterPro"/>
</dbReference>
<dbReference type="InterPro" id="IPR002545">
    <property type="entry name" value="CheW-lke_dom"/>
</dbReference>
<proteinExistence type="predicted"/>
<evidence type="ECO:0000313" key="16">
    <source>
        <dbReference type="EMBL" id="EGV50194.1"/>
    </source>
</evidence>
<feature type="domain" description="HPt" evidence="15">
    <location>
        <begin position="40"/>
        <end position="144"/>
    </location>
</feature>
<evidence type="ECO:0000256" key="8">
    <source>
        <dbReference type="ARBA" id="ARBA00035100"/>
    </source>
</evidence>
<sequence>MPDEEAEELFIAAGDEADSALIERVEEEALSQVEEDGMFAVAEDPELVEVFVEEAKELLEQIESSYQHWMDNQSDESAIDAIQRILHTLKGSARLSGILPVGDLSHALESLFSKIADKNVLITGRLLELTRQAIDRIAHQIDEVATGGALSRAGKLVKQLESILGSKEASAEISSFAAESTDSLLAPSSIDEFEADSDFAMLDAGLTTDLAEETTQSEETAETEGAESALEPEVEPEPEPGESEALKRIIRFPKQPQQPPAPAQENLPQGTAFRPARDQVRVSATLLDRLVNNAGEISIYRARLEQQNGVLGFNLAELEQTITRLFDQLRKLEIETEAQILYRWDRDHGQDDKNRAEFDPLELDRFSTMQQLSRALMETVNDLGSINGLLADLQRETDTLLLQQSRISTDLQDGLLRTRMVPFQQLVPRLQRVVRQTADQLGKKANLETYGTDGEMDRTILNRMIPALEHLLRNAVSHGIEKPEARRFAEKDEAGRISLYMTREATDIVLTLSDDGNGLDINAIREKAIAQNLIDPNAQVEDDDLMQCVLMPGFSTASEVTQIAGRGVGLDVVSSEVKQLGGSLDIDSQPGRGTSFTIRLPLTLAITDALLMRVGDDVFAIPHGSVEGVVRISRSKLIACESGEEEGFSYAGRTYKNFYLGSMLGLSDSLPHETEKWIPLLLVQSGERRVALRIDELLGTRQIVVKSVGKQVSSVPWITGGTILADGRVALILDVGALVRLGTAHLQEQVEEGRKAAKREEERRVRVMVVDDSITVRKVTSRLLERHDMDVVTAKDGVDAVALLQEQIPDIMLLDIEMPRMDGFELARHVHNSVEYYGLPIIMISSRVGEKHRKRAFALGVRRCLGKPYQEAELLENIKDVLAESET</sequence>
<keyword evidence="5 16" id="KW-0808">Transferase</keyword>
<feature type="modified residue" description="Phosphohistidine" evidence="9">
    <location>
        <position position="87"/>
    </location>
</feature>
<keyword evidence="17" id="KW-1185">Reference proteome</keyword>
<dbReference type="PATRIC" id="fig|1048808.3.peg.2838"/>
<dbReference type="AlphaFoldDB" id="G2DGQ1"/>
<dbReference type="SUPFAM" id="SSF50341">
    <property type="entry name" value="CheW-like"/>
    <property type="match status" value="1"/>
</dbReference>
<evidence type="ECO:0000259" key="15">
    <source>
        <dbReference type="PROSITE" id="PS50894"/>
    </source>
</evidence>
<name>G2DGQ1_9GAMM</name>
<dbReference type="SUPFAM" id="SSF47226">
    <property type="entry name" value="Histidine-containing phosphotransfer domain, HPT domain"/>
    <property type="match status" value="1"/>
</dbReference>
<dbReference type="SUPFAM" id="SSF52172">
    <property type="entry name" value="CheY-like"/>
    <property type="match status" value="1"/>
</dbReference>
<dbReference type="SMART" id="SM00260">
    <property type="entry name" value="CheW"/>
    <property type="match status" value="1"/>
</dbReference>
<dbReference type="PROSITE" id="PS50851">
    <property type="entry name" value="CHEW"/>
    <property type="match status" value="1"/>
</dbReference>
<evidence type="ECO:0000313" key="17">
    <source>
        <dbReference type="Proteomes" id="UP000004491"/>
    </source>
</evidence>
<dbReference type="Pfam" id="PF02518">
    <property type="entry name" value="HATPase_c"/>
    <property type="match status" value="1"/>
</dbReference>
<feature type="region of interest" description="Disordered" evidence="11">
    <location>
        <begin position="212"/>
        <end position="242"/>
    </location>
</feature>
<dbReference type="EMBL" id="AFOC01000100">
    <property type="protein sequence ID" value="EGV50194.1"/>
    <property type="molecule type" value="Genomic_DNA"/>
</dbReference>
<dbReference type="InterPro" id="IPR036061">
    <property type="entry name" value="CheW-like_dom_sf"/>
</dbReference>
<feature type="modified residue" description="4-aspartylphosphate" evidence="10">
    <location>
        <position position="815"/>
    </location>
</feature>
<comment type="function">
    <text evidence="8">Involved in the transmission of sensory signals from the chemoreceptors to the flagellar motors. CheA is autophosphorylated; it can transfer its phosphate group to either CheB or CheY.</text>
</comment>
<dbReference type="Gene3D" id="3.40.50.2300">
    <property type="match status" value="1"/>
</dbReference>
<dbReference type="Gene3D" id="2.30.30.40">
    <property type="entry name" value="SH3 Domains"/>
    <property type="match status" value="1"/>
</dbReference>
<dbReference type="InterPro" id="IPR008207">
    <property type="entry name" value="Sig_transdc_His_kin_Hpt_dom"/>
</dbReference>
<feature type="domain" description="Histidine kinase" evidence="12">
    <location>
        <begin position="371"/>
        <end position="604"/>
    </location>
</feature>
<dbReference type="SMART" id="SM00448">
    <property type="entry name" value="REC"/>
    <property type="match status" value="1"/>
</dbReference>
<dbReference type="InterPro" id="IPR003594">
    <property type="entry name" value="HATPase_dom"/>
</dbReference>
<evidence type="ECO:0000259" key="14">
    <source>
        <dbReference type="PROSITE" id="PS50851"/>
    </source>
</evidence>
<dbReference type="GO" id="GO:0005737">
    <property type="term" value="C:cytoplasm"/>
    <property type="evidence" value="ECO:0007669"/>
    <property type="project" value="InterPro"/>
</dbReference>
<feature type="domain" description="CheW-like" evidence="14">
    <location>
        <begin position="606"/>
        <end position="744"/>
    </location>
</feature>
<dbReference type="InterPro" id="IPR036890">
    <property type="entry name" value="HATPase_C_sf"/>
</dbReference>
<evidence type="ECO:0000259" key="13">
    <source>
        <dbReference type="PROSITE" id="PS50110"/>
    </source>
</evidence>